<reference evidence="2 3" key="1">
    <citation type="submission" date="2024-05" db="EMBL/GenBank/DDBJ databases">
        <title>Genome sequencing of Marine Estuary Bacteria, Pseudoalteromonas distincta strain FA, Psychrobacter proteolyticus strain EA, and Shewanella baltica strain CA.</title>
        <authorList>
            <person name="Dieffenbach S.A."/>
            <person name="Maclea K.S."/>
        </authorList>
    </citation>
    <scope>NUCLEOTIDE SEQUENCE [LARGE SCALE GENOMIC DNA]</scope>
    <source>
        <strain evidence="2 3">EA</strain>
    </source>
</reference>
<dbReference type="InterPro" id="IPR035709">
    <property type="entry name" value="YoaB-like"/>
</dbReference>
<dbReference type="SUPFAM" id="SSF55298">
    <property type="entry name" value="YjgF-like"/>
    <property type="match status" value="1"/>
</dbReference>
<sequence>MTIRYHKSNSRMSELVIHENTVYGAGQVADDYCADAKTQTQQILANIESLLADVGSSKEHILSVQIWLSDLSYFDQLNEVWDAWVVEDRQPARACVESKLANPNWKVEMMFTAALPKPKV</sequence>
<proteinExistence type="inferred from homology"/>
<dbReference type="InterPro" id="IPR019897">
    <property type="entry name" value="RidA_CS"/>
</dbReference>
<dbReference type="InterPro" id="IPR006175">
    <property type="entry name" value="YjgF/YER057c/UK114"/>
</dbReference>
<keyword evidence="3" id="KW-1185">Reference proteome</keyword>
<dbReference type="Proteomes" id="UP001414441">
    <property type="component" value="Unassembled WGS sequence"/>
</dbReference>
<dbReference type="PANTHER" id="PTHR47328">
    <property type="match status" value="1"/>
</dbReference>
<dbReference type="PANTHER" id="PTHR47328:SF1">
    <property type="entry name" value="RUTC FAMILY PROTEIN YOAB"/>
    <property type="match status" value="1"/>
</dbReference>
<gene>
    <name evidence="2" type="ORF">ABFV72_09140</name>
</gene>
<name>A0ABV0D680_9GAMM</name>
<evidence type="ECO:0000313" key="2">
    <source>
        <dbReference type="EMBL" id="MEN8626175.1"/>
    </source>
</evidence>
<dbReference type="RefSeq" id="WP_347163325.1">
    <property type="nucleotide sequence ID" value="NZ_JBDLOB010000005.1"/>
</dbReference>
<comment type="similarity">
    <text evidence="1">Belongs to the RutC family.</text>
</comment>
<evidence type="ECO:0000313" key="3">
    <source>
        <dbReference type="Proteomes" id="UP001414441"/>
    </source>
</evidence>
<organism evidence="2 3">
    <name type="scientific">Psychrobacter proteolyticus</name>
    <dbReference type="NCBI Taxonomy" id="147825"/>
    <lineage>
        <taxon>Bacteria</taxon>
        <taxon>Pseudomonadati</taxon>
        <taxon>Pseudomonadota</taxon>
        <taxon>Gammaproteobacteria</taxon>
        <taxon>Moraxellales</taxon>
        <taxon>Moraxellaceae</taxon>
        <taxon>Psychrobacter</taxon>
    </lineage>
</organism>
<accession>A0ABV0D680</accession>
<comment type="caution">
    <text evidence="2">The sequence shown here is derived from an EMBL/GenBank/DDBJ whole genome shotgun (WGS) entry which is preliminary data.</text>
</comment>
<dbReference type="Pfam" id="PF01042">
    <property type="entry name" value="Ribonuc_L-PSP"/>
    <property type="match status" value="1"/>
</dbReference>
<dbReference type="Gene3D" id="3.30.1330.40">
    <property type="entry name" value="RutC-like"/>
    <property type="match status" value="1"/>
</dbReference>
<dbReference type="EMBL" id="JBDLOB010000005">
    <property type="protein sequence ID" value="MEN8626175.1"/>
    <property type="molecule type" value="Genomic_DNA"/>
</dbReference>
<protein>
    <submittedName>
        <fullName evidence="2">RidA family protein</fullName>
    </submittedName>
</protein>
<dbReference type="InterPro" id="IPR035959">
    <property type="entry name" value="RutC-like_sf"/>
</dbReference>
<dbReference type="CDD" id="cd06150">
    <property type="entry name" value="YjgF_YER057c_UK114_like_2"/>
    <property type="match status" value="1"/>
</dbReference>
<dbReference type="PROSITE" id="PS01094">
    <property type="entry name" value="UPF0076"/>
    <property type="match status" value="1"/>
</dbReference>
<evidence type="ECO:0000256" key="1">
    <source>
        <dbReference type="ARBA" id="ARBA00010552"/>
    </source>
</evidence>